<comment type="function">
    <text evidence="7">Catalyzes the transfer of the enolpyruvyl moiety of phosphoenolpyruvate (PEP) to the 5-hydroxyl of shikimate-3-phosphate (S3P) to produce enolpyruvyl shikimate-3-phosphate and inorganic phosphate.</text>
</comment>
<reference evidence="10 11" key="1">
    <citation type="journal article" date="2019" name="Int. J. Syst. Evol. Microbiol.">
        <title>The Global Catalogue of Microorganisms (GCM) 10K type strain sequencing project: providing services to taxonomists for standard genome sequencing and annotation.</title>
        <authorList>
            <consortium name="The Broad Institute Genomics Platform"/>
            <consortium name="The Broad Institute Genome Sequencing Center for Infectious Disease"/>
            <person name="Wu L."/>
            <person name="Ma J."/>
        </authorList>
    </citation>
    <scope>NUCLEOTIDE SEQUENCE [LARGE SCALE GENOMIC DNA]</scope>
    <source>
        <strain evidence="10 11">CGMCC 1.12554</strain>
    </source>
</reference>
<feature type="binding site" evidence="7">
    <location>
        <position position="192"/>
    </location>
    <ligand>
        <name>phosphoenolpyruvate</name>
        <dbReference type="ChEBI" id="CHEBI:58702"/>
    </ligand>
</feature>
<keyword evidence="5 7" id="KW-0057">Aromatic amino acid biosynthesis</keyword>
<dbReference type="RefSeq" id="WP_256408794.1">
    <property type="nucleotide sequence ID" value="NZ_JANHDN010000003.1"/>
</dbReference>
<dbReference type="NCBIfam" id="TIGR01356">
    <property type="entry name" value="aroA"/>
    <property type="match status" value="1"/>
</dbReference>
<dbReference type="AlphaFoldDB" id="A0ABD6AIB3"/>
<dbReference type="HAMAP" id="MF_00210">
    <property type="entry name" value="EPSP_synth"/>
    <property type="match status" value="1"/>
</dbReference>
<comment type="caution">
    <text evidence="7">Lacks conserved residue(s) required for the propagation of feature annotation.</text>
</comment>
<dbReference type="PROSITE" id="PS00104">
    <property type="entry name" value="EPSP_SYNTHASE_1"/>
    <property type="match status" value="1"/>
</dbReference>
<dbReference type="CDD" id="cd01556">
    <property type="entry name" value="EPSP_synthase"/>
    <property type="match status" value="1"/>
</dbReference>
<dbReference type="EMBL" id="JBHTBL010000004">
    <property type="protein sequence ID" value="MFC7323786.1"/>
    <property type="molecule type" value="Genomic_DNA"/>
</dbReference>
<evidence type="ECO:0000256" key="3">
    <source>
        <dbReference type="ARBA" id="ARBA00022605"/>
    </source>
</evidence>
<dbReference type="Gene3D" id="3.65.10.10">
    <property type="entry name" value="Enolpyruvate transferase domain"/>
    <property type="match status" value="2"/>
</dbReference>
<feature type="binding site" evidence="7">
    <location>
        <position position="377"/>
    </location>
    <ligand>
        <name>3-phosphoshikimate</name>
        <dbReference type="ChEBI" id="CHEBI:145989"/>
    </ligand>
</feature>
<dbReference type="GO" id="GO:0003866">
    <property type="term" value="F:3-phosphoshikimate 1-carboxyvinyltransferase activity"/>
    <property type="evidence" value="ECO:0007669"/>
    <property type="project" value="UniProtKB-UniRule"/>
</dbReference>
<feature type="binding site" evidence="7">
    <location>
        <position position="20"/>
    </location>
    <ligand>
        <name>3-phosphoshikimate</name>
        <dbReference type="ChEBI" id="CHEBI:145989"/>
    </ligand>
</feature>
<feature type="binding site" evidence="7">
    <location>
        <position position="190"/>
    </location>
    <ligand>
        <name>3-phosphoshikimate</name>
        <dbReference type="ChEBI" id="CHEBI:145989"/>
    </ligand>
</feature>
<evidence type="ECO:0000256" key="2">
    <source>
        <dbReference type="ARBA" id="ARBA00009948"/>
    </source>
</evidence>
<dbReference type="GO" id="GO:0009423">
    <property type="term" value="P:chorismate biosynthetic process"/>
    <property type="evidence" value="ECO:0007669"/>
    <property type="project" value="UniProtKB-UniRule"/>
</dbReference>
<keyword evidence="7" id="KW-0963">Cytoplasm</keyword>
<evidence type="ECO:0000256" key="6">
    <source>
        <dbReference type="ARBA" id="ARBA00044633"/>
    </source>
</evidence>
<dbReference type="InterPro" id="IPR023193">
    <property type="entry name" value="EPSP_synthase_CS"/>
</dbReference>
<dbReference type="PANTHER" id="PTHR21090:SF5">
    <property type="entry name" value="PENTAFUNCTIONAL AROM POLYPEPTIDE"/>
    <property type="match status" value="1"/>
</dbReference>
<dbReference type="InterPro" id="IPR001986">
    <property type="entry name" value="Enolpyruvate_Tfrase_dom"/>
</dbReference>
<dbReference type="GO" id="GO:0009073">
    <property type="term" value="P:aromatic amino acid family biosynthetic process"/>
    <property type="evidence" value="ECO:0007669"/>
    <property type="project" value="UniProtKB-KW"/>
</dbReference>
<evidence type="ECO:0000313" key="10">
    <source>
        <dbReference type="EMBL" id="MFC7323786.1"/>
    </source>
</evidence>
<evidence type="ECO:0000259" key="9">
    <source>
        <dbReference type="Pfam" id="PF00275"/>
    </source>
</evidence>
<feature type="binding site" evidence="7">
    <location>
        <position position="424"/>
    </location>
    <ligand>
        <name>phosphoenolpyruvate</name>
        <dbReference type="ChEBI" id="CHEBI:58702"/>
    </ligand>
</feature>
<feature type="region of interest" description="Disordered" evidence="8">
    <location>
        <begin position="59"/>
        <end position="87"/>
    </location>
</feature>
<evidence type="ECO:0000313" key="11">
    <source>
        <dbReference type="Proteomes" id="UP001596545"/>
    </source>
</evidence>
<accession>A0ABD6AIB3</accession>
<dbReference type="EC" id="2.5.1.19" evidence="7"/>
<feature type="active site" description="Proton acceptor" evidence="7">
    <location>
        <position position="350"/>
    </location>
</feature>
<dbReference type="SUPFAM" id="SSF55205">
    <property type="entry name" value="EPT/RTPC-like"/>
    <property type="match status" value="1"/>
</dbReference>
<feature type="binding site" evidence="7">
    <location>
        <position position="20"/>
    </location>
    <ligand>
        <name>phosphoenolpyruvate</name>
        <dbReference type="ChEBI" id="CHEBI:58702"/>
    </ligand>
</feature>
<evidence type="ECO:0000256" key="1">
    <source>
        <dbReference type="ARBA" id="ARBA00004811"/>
    </source>
</evidence>
<feature type="binding site" evidence="7">
    <location>
        <position position="117"/>
    </location>
    <ligand>
        <name>phosphoenolpyruvate</name>
        <dbReference type="ChEBI" id="CHEBI:58702"/>
    </ligand>
</feature>
<dbReference type="PANTHER" id="PTHR21090">
    <property type="entry name" value="AROM/DEHYDROQUINATE SYNTHASE"/>
    <property type="match status" value="1"/>
</dbReference>
<feature type="binding site" evidence="7">
    <location>
        <position position="145"/>
    </location>
    <ligand>
        <name>phosphoenolpyruvate</name>
        <dbReference type="ChEBI" id="CHEBI:58702"/>
    </ligand>
</feature>
<keyword evidence="4 7" id="KW-0808">Transferase</keyword>
<evidence type="ECO:0000256" key="5">
    <source>
        <dbReference type="ARBA" id="ARBA00023141"/>
    </source>
</evidence>
<dbReference type="GO" id="GO:0008652">
    <property type="term" value="P:amino acid biosynthetic process"/>
    <property type="evidence" value="ECO:0007669"/>
    <property type="project" value="UniProtKB-KW"/>
</dbReference>
<feature type="binding site" evidence="7">
    <location>
        <position position="381"/>
    </location>
    <ligand>
        <name>phosphoenolpyruvate</name>
        <dbReference type="ChEBI" id="CHEBI:58702"/>
    </ligand>
</feature>
<gene>
    <name evidence="7 10" type="primary">aroA</name>
    <name evidence="10" type="ORF">ACFQMF_04235</name>
</gene>
<proteinExistence type="inferred from homology"/>
<dbReference type="InterPro" id="IPR006264">
    <property type="entry name" value="EPSP_synthase"/>
</dbReference>
<feature type="domain" description="Enolpyruvate transferase" evidence="9">
    <location>
        <begin position="90"/>
        <end position="459"/>
    </location>
</feature>
<evidence type="ECO:0000256" key="7">
    <source>
        <dbReference type="HAMAP-Rule" id="MF_00210"/>
    </source>
</evidence>
<keyword evidence="11" id="KW-1185">Reference proteome</keyword>
<feature type="binding site" evidence="7">
    <location>
        <position position="191"/>
    </location>
    <ligand>
        <name>3-phosphoshikimate</name>
        <dbReference type="ChEBI" id="CHEBI:145989"/>
    </ligand>
</feature>
<comment type="subunit">
    <text evidence="7">Monomer.</text>
</comment>
<keyword evidence="3 7" id="KW-0028">Amino-acid biosynthesis</keyword>
<dbReference type="PROSITE" id="PS00885">
    <property type="entry name" value="EPSP_SYNTHASE_2"/>
    <property type="match status" value="1"/>
</dbReference>
<feature type="domain" description="Enolpyruvate transferase" evidence="9">
    <location>
        <begin position="7"/>
        <end position="60"/>
    </location>
</feature>
<dbReference type="InterPro" id="IPR013792">
    <property type="entry name" value="RNA3'P_cycl/enolpyr_Trfase_a/b"/>
</dbReference>
<comment type="catalytic activity">
    <reaction evidence="6">
        <text>3-phosphoshikimate + phosphoenolpyruvate = 5-O-(1-carboxyvinyl)-3-phosphoshikimate + phosphate</text>
        <dbReference type="Rhea" id="RHEA:21256"/>
        <dbReference type="ChEBI" id="CHEBI:43474"/>
        <dbReference type="ChEBI" id="CHEBI:57701"/>
        <dbReference type="ChEBI" id="CHEBI:58702"/>
        <dbReference type="ChEBI" id="CHEBI:145989"/>
        <dbReference type="EC" id="2.5.1.19"/>
    </reaction>
    <physiologicalReaction direction="left-to-right" evidence="6">
        <dbReference type="Rhea" id="RHEA:21257"/>
    </physiologicalReaction>
</comment>
<dbReference type="Proteomes" id="UP001596545">
    <property type="component" value="Unassembled WGS sequence"/>
</dbReference>
<evidence type="ECO:0000256" key="4">
    <source>
        <dbReference type="ARBA" id="ARBA00022679"/>
    </source>
</evidence>
<feature type="binding site" evidence="7">
    <location>
        <position position="21"/>
    </location>
    <ligand>
        <name>3-phosphoshikimate</name>
        <dbReference type="ChEBI" id="CHEBI:145989"/>
    </ligand>
</feature>
<feature type="region of interest" description="Disordered" evidence="8">
    <location>
        <begin position="1"/>
        <end position="20"/>
    </location>
</feature>
<comment type="caution">
    <text evidence="10">The sequence shown here is derived from an EMBL/GenBank/DDBJ whole genome shotgun (WGS) entry which is preliminary data.</text>
</comment>
<comment type="similarity">
    <text evidence="2 7">Belongs to the EPSP synthase family.</text>
</comment>
<comment type="subcellular location">
    <subcellularLocation>
        <location evidence="7">Cytoplasm</location>
    </subcellularLocation>
</comment>
<sequence>MDVHVTGSTVRGTARAPPSKSYTHRALLAAGYSDGATVRSPLVSADTRATARAVTAFGGAVRPSPEPGAPAPESRAADPEPLDGSARVPDDAEALAVDGFGGRPAVPDDVIDCANSGTTMRLVTAAAALADGATVLTGDGSLRSRPQGPLLTALGDLGVRAESTRGNGRAPLVIAGPLAGGEVAIPGDVSSQYVTALLMAGAVTDEGIEVELTTELKSAPYVDITLELLGDFGVEATPVGEDGAPLDGAAGAAGFVVEGGQSYAPAGGSYAVPGDFSSISYLVAAGAIAAEPGEAVRIEGARPSAQGDAAIVDIAERMGADIDWDRDEGVIAVRRSDLSGVAVDVGDTPDLLPTIAALGAVADGDTRITNCEHVRYKETDRVAAMAEELEAMGAETTEEPDALTIHGSESDLRGATVDGRADHRIVMALAVAALAAEGTTTIRGGEHVDVSFPGFFDAMADLGMAVEREGATE</sequence>
<evidence type="ECO:0000256" key="8">
    <source>
        <dbReference type="SAM" id="MobiDB-lite"/>
    </source>
</evidence>
<feature type="binding site" evidence="7">
    <location>
        <position position="218"/>
    </location>
    <ligand>
        <name>3-phosphoshikimate</name>
        <dbReference type="ChEBI" id="CHEBI:145989"/>
    </ligand>
</feature>
<organism evidence="10 11">
    <name type="scientific">Halorubrum rutilum</name>
    <dbReference type="NCBI Taxonomy" id="1364933"/>
    <lineage>
        <taxon>Archaea</taxon>
        <taxon>Methanobacteriati</taxon>
        <taxon>Methanobacteriota</taxon>
        <taxon>Stenosarchaea group</taxon>
        <taxon>Halobacteria</taxon>
        <taxon>Halobacteriales</taxon>
        <taxon>Haloferacaceae</taxon>
        <taxon>Halorubrum</taxon>
    </lineage>
</organism>
<feature type="compositionally biased region" description="Polar residues" evidence="8">
    <location>
        <begin position="1"/>
        <end position="11"/>
    </location>
</feature>
<feature type="binding site" evidence="7">
    <location>
        <position position="350"/>
    </location>
    <ligand>
        <name>3-phosphoshikimate</name>
        <dbReference type="ChEBI" id="CHEBI:145989"/>
    </ligand>
</feature>
<comment type="pathway">
    <text evidence="1">Metabolic intermediate biosynthesis; chorismate biosynthesis; chorismate from D-erythrose 4-phosphate and phosphoenolpyruvate: step 6/7.</text>
</comment>
<dbReference type="GO" id="GO:0005737">
    <property type="term" value="C:cytoplasm"/>
    <property type="evidence" value="ECO:0007669"/>
    <property type="project" value="UniProtKB-SubCell"/>
</dbReference>
<dbReference type="PIRSF" id="PIRSF000505">
    <property type="entry name" value="EPSPS"/>
    <property type="match status" value="1"/>
</dbReference>
<name>A0ABD6AIB3_9EURY</name>
<feature type="binding site" evidence="7">
    <location>
        <position position="192"/>
    </location>
    <ligand>
        <name>3-phosphoshikimate</name>
        <dbReference type="ChEBI" id="CHEBI:145989"/>
    </ligand>
</feature>
<dbReference type="InterPro" id="IPR036968">
    <property type="entry name" value="Enolpyruvate_Tfrase_sf"/>
</dbReference>
<dbReference type="Pfam" id="PF00275">
    <property type="entry name" value="EPSP_synthase"/>
    <property type="match status" value="2"/>
</dbReference>
<protein>
    <recommendedName>
        <fullName evidence="7">3-phosphoshikimate 1-carboxyvinyltransferase</fullName>
        <ecNumber evidence="7">2.5.1.19</ecNumber>
    </recommendedName>
    <alternativeName>
        <fullName evidence="7">5-enolpyruvylshikimate-3-phosphate synthase</fullName>
        <shortName evidence="7">EPSP synthase</shortName>
        <shortName evidence="7">EPSPS</shortName>
    </alternativeName>
</protein>
<feature type="binding site" evidence="7">
    <location>
        <position position="25"/>
    </location>
    <ligand>
        <name>3-phosphoshikimate</name>
        <dbReference type="ChEBI" id="CHEBI:145989"/>
    </ligand>
</feature>